<dbReference type="EMBL" id="CP099837">
    <property type="protein sequence ID" value="USY21837.1"/>
    <property type="molecule type" value="Genomic_DNA"/>
</dbReference>
<dbReference type="Proteomes" id="UP001055940">
    <property type="component" value="Chromosome"/>
</dbReference>
<gene>
    <name evidence="1" type="ORF">NE857_09615</name>
</gene>
<name>A0ABY5DFG3_9ACTN</name>
<dbReference type="RefSeq" id="WP_254420676.1">
    <property type="nucleotide sequence ID" value="NZ_BAAAJB010000058.1"/>
</dbReference>
<proteinExistence type="predicted"/>
<accession>A0ABY5DFG3</accession>
<reference evidence="1" key="1">
    <citation type="submission" date="2022-06" db="EMBL/GenBank/DDBJ databases">
        <authorList>
            <person name="Ping M."/>
        </authorList>
    </citation>
    <scope>NUCLEOTIDE SEQUENCE</scope>
    <source>
        <strain evidence="1">JCM11759T</strain>
    </source>
</reference>
<evidence type="ECO:0000313" key="2">
    <source>
        <dbReference type="Proteomes" id="UP001055940"/>
    </source>
</evidence>
<sequence length="112" mass="11918">MGRTLGVEAWREGDGAALVVDVKKGFLRAASDYDDFSHLEKANKLSAVLPGGGWSVFWGDEGKTEPIFAWLVSESGRSMIPVTINRAGEVEFADSNDGLVSPDGGEDESVGE</sequence>
<protein>
    <submittedName>
        <fullName evidence="1">Uncharacterized protein</fullName>
    </submittedName>
</protein>
<keyword evidence="2" id="KW-1185">Reference proteome</keyword>
<organism evidence="1 2">
    <name type="scientific">Nocardiopsis exhalans</name>
    <dbReference type="NCBI Taxonomy" id="163604"/>
    <lineage>
        <taxon>Bacteria</taxon>
        <taxon>Bacillati</taxon>
        <taxon>Actinomycetota</taxon>
        <taxon>Actinomycetes</taxon>
        <taxon>Streptosporangiales</taxon>
        <taxon>Nocardiopsidaceae</taxon>
        <taxon>Nocardiopsis</taxon>
    </lineage>
</organism>
<evidence type="ECO:0000313" key="1">
    <source>
        <dbReference type="EMBL" id="USY21837.1"/>
    </source>
</evidence>